<dbReference type="Proteomes" id="UP000630135">
    <property type="component" value="Unassembled WGS sequence"/>
</dbReference>
<dbReference type="GeneID" id="59164527"/>
<evidence type="ECO:0000313" key="1">
    <source>
        <dbReference type="EMBL" id="GGI75639.1"/>
    </source>
</evidence>
<evidence type="ECO:0000313" key="2">
    <source>
        <dbReference type="EMBL" id="GGP28748.1"/>
    </source>
</evidence>
<dbReference type="EMBL" id="BMMA01000004">
    <property type="protein sequence ID" value="GGI75639.1"/>
    <property type="molecule type" value="Genomic_DNA"/>
</dbReference>
<proteinExistence type="predicted"/>
<dbReference type="RefSeq" id="WP_017869154.1">
    <property type="nucleotide sequence ID" value="NZ_BMLZ01000003.1"/>
</dbReference>
<comment type="caution">
    <text evidence="1">The sequence shown here is derived from an EMBL/GenBank/DDBJ whole genome shotgun (WGS) entry which is preliminary data.</text>
</comment>
<evidence type="ECO:0000313" key="3">
    <source>
        <dbReference type="Proteomes" id="UP000630135"/>
    </source>
</evidence>
<sequence>MKIQMTLETAYTETKMPTAGRLVGYESDGWRISSAVAGWEWAAVDVLVTRRDWTPDKAVMFVTLELEAALCPDGLECTRADVDGKPLELS</sequence>
<gene>
    <name evidence="2" type="ORF">GCM10008021_03990</name>
    <name evidence="1" type="ORF">GCM10010914_07320</name>
</gene>
<protein>
    <submittedName>
        <fullName evidence="1">Uncharacterized protein</fullName>
    </submittedName>
</protein>
<evidence type="ECO:0000313" key="4">
    <source>
        <dbReference type="Proteomes" id="UP000652720"/>
    </source>
</evidence>
<reference evidence="1" key="2">
    <citation type="journal article" date="2014" name="Int. J. Syst. Evol. Microbiol.">
        <title>Complete genome sequence of Corynebacterium casei LMG S-19264T (=DSM 44701T), isolated from a smear-ripened cheese.</title>
        <authorList>
            <consortium name="US DOE Joint Genome Institute (JGI-PGF)"/>
            <person name="Walter F."/>
            <person name="Albersmeier A."/>
            <person name="Kalinowski J."/>
            <person name="Ruckert C."/>
        </authorList>
    </citation>
    <scope>NUCLEOTIDE SEQUENCE</scope>
    <source>
        <strain evidence="1">CGMCC 1.8885</strain>
    </source>
</reference>
<reference evidence="2" key="1">
    <citation type="journal article" date="2014" name="Int. J. Syst. Evol. Microbiol.">
        <title>Complete genome of a new Firmicutes species belonging to the dominant human colonic microbiota ('Ruminococcus bicirculans') reveals two chromosomes and a selective capacity to utilize plant glucans.</title>
        <authorList>
            <consortium name="NISC Comparative Sequencing Program"/>
            <person name="Wegmann U."/>
            <person name="Louis P."/>
            <person name="Goesmann A."/>
            <person name="Henrissat B."/>
            <person name="Duncan S.H."/>
            <person name="Flint H.J."/>
        </authorList>
    </citation>
    <scope>NUCLEOTIDE SEQUENCE</scope>
    <source>
        <strain evidence="2">CGMCC 1.8884</strain>
    </source>
</reference>
<reference evidence="1" key="4">
    <citation type="submission" date="2023-08" db="EMBL/GenBank/DDBJ databases">
        <authorList>
            <person name="Sun Q."/>
            <person name="Zhou Y."/>
        </authorList>
    </citation>
    <scope>NUCLEOTIDE SEQUENCE</scope>
    <source>
        <strain evidence="2">CGMCC 1.8884</strain>
        <strain evidence="1">CGMCC 1.8885</strain>
    </source>
</reference>
<dbReference type="AlphaFoldDB" id="A0AAV4K3K1"/>
<dbReference type="Proteomes" id="UP000652720">
    <property type="component" value="Unassembled WGS sequence"/>
</dbReference>
<name>A0AAV4K3K1_9DEIO</name>
<keyword evidence="3" id="KW-1185">Reference proteome</keyword>
<reference evidence="3" key="3">
    <citation type="journal article" date="2019" name="Int. J. Syst. Evol. Microbiol.">
        <title>The Global Catalogue of Microorganisms (GCM) 10K type strain sequencing project: providing services to taxonomists for standard genome sequencing and annotation.</title>
        <authorList>
            <consortium name="The Broad Institute Genomics Platform"/>
            <consortium name="The Broad Institute Genome Sequencing Center for Infectious Disease"/>
            <person name="Wu L."/>
            <person name="Ma J."/>
        </authorList>
    </citation>
    <scope>NUCLEOTIDE SEQUENCE [LARGE SCALE GENOMIC DNA]</scope>
    <source>
        <strain evidence="3">CGMCC 1.8884</strain>
    </source>
</reference>
<accession>A0AAV4K3K1</accession>
<dbReference type="EMBL" id="BMLZ01000003">
    <property type="protein sequence ID" value="GGP28748.1"/>
    <property type="molecule type" value="Genomic_DNA"/>
</dbReference>
<organism evidence="1 4">
    <name type="scientific">Deinococcus wulumuqiensis</name>
    <dbReference type="NCBI Taxonomy" id="980427"/>
    <lineage>
        <taxon>Bacteria</taxon>
        <taxon>Thermotogati</taxon>
        <taxon>Deinococcota</taxon>
        <taxon>Deinococci</taxon>
        <taxon>Deinococcales</taxon>
        <taxon>Deinococcaceae</taxon>
        <taxon>Deinococcus</taxon>
    </lineage>
</organism>